<dbReference type="SUPFAM" id="SSF82199">
    <property type="entry name" value="SET domain"/>
    <property type="match status" value="1"/>
</dbReference>
<dbReference type="Gene3D" id="2.170.270.10">
    <property type="entry name" value="SET domain"/>
    <property type="match status" value="1"/>
</dbReference>
<evidence type="ECO:0000259" key="2">
    <source>
        <dbReference type="PROSITE" id="PS50280"/>
    </source>
</evidence>
<comment type="caution">
    <text evidence="3">The sequence shown here is derived from an EMBL/GenBank/DDBJ whole genome shotgun (WGS) entry which is preliminary data.</text>
</comment>
<protein>
    <recommendedName>
        <fullName evidence="2">SET domain-containing protein</fullName>
    </recommendedName>
</protein>
<dbReference type="GO" id="GO:0005634">
    <property type="term" value="C:nucleus"/>
    <property type="evidence" value="ECO:0007669"/>
    <property type="project" value="TreeGrafter"/>
</dbReference>
<dbReference type="InterPro" id="IPR050869">
    <property type="entry name" value="H3K4_H4K5_MeTrfase"/>
</dbReference>
<keyword evidence="4" id="KW-1185">Reference proteome</keyword>
<evidence type="ECO:0000313" key="3">
    <source>
        <dbReference type="EMBL" id="KAG8463266.1"/>
    </source>
</evidence>
<dbReference type="Pfam" id="PF00856">
    <property type="entry name" value="SET"/>
    <property type="match status" value="1"/>
</dbReference>
<evidence type="ECO:0000256" key="1">
    <source>
        <dbReference type="SAM" id="MobiDB-lite"/>
    </source>
</evidence>
<feature type="region of interest" description="Disordered" evidence="1">
    <location>
        <begin position="254"/>
        <end position="278"/>
    </location>
</feature>
<evidence type="ECO:0000313" key="4">
    <source>
        <dbReference type="Proteomes" id="UP000751190"/>
    </source>
</evidence>
<dbReference type="PROSITE" id="PS50280">
    <property type="entry name" value="SET"/>
    <property type="match status" value="1"/>
</dbReference>
<dbReference type="PANTHER" id="PTHR12197:SF251">
    <property type="entry name" value="EG:BACR7C10.4 PROTEIN"/>
    <property type="match status" value="1"/>
</dbReference>
<organism evidence="3 4">
    <name type="scientific">Diacronema lutheri</name>
    <name type="common">Unicellular marine alga</name>
    <name type="synonym">Monochrysis lutheri</name>
    <dbReference type="NCBI Taxonomy" id="2081491"/>
    <lineage>
        <taxon>Eukaryota</taxon>
        <taxon>Haptista</taxon>
        <taxon>Haptophyta</taxon>
        <taxon>Pavlovophyceae</taxon>
        <taxon>Pavlovales</taxon>
        <taxon>Pavlovaceae</taxon>
        <taxon>Diacronema</taxon>
    </lineage>
</organism>
<feature type="domain" description="SET" evidence="2">
    <location>
        <begin position="2"/>
        <end position="252"/>
    </location>
</feature>
<sequence>MAAVRVIATTERGRSLVAARAFVAGERVFRERPLIHADPTAPLGAAGAPRALADRVLARLPLGALRESCAREGVRYPLLVAQMLVHSLTASVDDGAGAGAPAAAAAAPAAAAAAPSFDDFWAAVAQLHAHVPQPPPARWAEQYALLRDAFCAPEARVRGAEQLFAPGALDERWWRATLGALHANLVRTDERRVALLSVGSLLNHDCEPTLDFEFADDDADAPDVPSFGARGVAELRARRALRAGDELTIAYVRPPDAARRGGDGGHGGGARAPLSGEERAQLRAAHGFDCASCACASRERPPR</sequence>
<dbReference type="PANTHER" id="PTHR12197">
    <property type="entry name" value="HISTONE-LYSINE N-METHYLTRANSFERASE SMYD"/>
    <property type="match status" value="1"/>
</dbReference>
<dbReference type="Proteomes" id="UP000751190">
    <property type="component" value="Unassembled WGS sequence"/>
</dbReference>
<dbReference type="InterPro" id="IPR001214">
    <property type="entry name" value="SET_dom"/>
</dbReference>
<dbReference type="AlphaFoldDB" id="A0A8J6C9Q9"/>
<gene>
    <name evidence="3" type="ORF">KFE25_011263</name>
</gene>
<dbReference type="EMBL" id="JAGTXO010000017">
    <property type="protein sequence ID" value="KAG8463266.1"/>
    <property type="molecule type" value="Genomic_DNA"/>
</dbReference>
<proteinExistence type="predicted"/>
<dbReference type="InterPro" id="IPR046341">
    <property type="entry name" value="SET_dom_sf"/>
</dbReference>
<reference evidence="3" key="1">
    <citation type="submission" date="2021-05" db="EMBL/GenBank/DDBJ databases">
        <title>The genome of the haptophyte Pavlova lutheri (Diacronema luteri, Pavlovales) - a model for lipid biosynthesis in eukaryotic algae.</title>
        <authorList>
            <person name="Hulatt C.J."/>
            <person name="Posewitz M.C."/>
        </authorList>
    </citation>
    <scope>NUCLEOTIDE SEQUENCE</scope>
    <source>
        <strain evidence="3">NIVA-4/92</strain>
    </source>
</reference>
<accession>A0A8J6C9Q9</accession>
<name>A0A8J6C9Q9_DIALT</name>
<dbReference type="OrthoDB" id="265717at2759"/>